<dbReference type="EMBL" id="WMBQ01000002">
    <property type="protein sequence ID" value="MTD96069.1"/>
    <property type="molecule type" value="Genomic_DNA"/>
</dbReference>
<name>A0A6I3KNM2_9HYPH</name>
<sequence length="139" mass="14155">MNMQILNRLARGAGLLSLAALPVVGFIGPSEAEPSSLSGSWSGGGWVSFASGSKEKARCHARYTGGGGSYTVTATCATASGKASQTATVYKTGGNSYKGSFVNSQYNVRGSIRVTVHGKSQSVSLSGDGTAAQLSLSRR</sequence>
<organism evidence="1 2">
    <name type="scientific">Hyphomicrobium album</name>
    <dbReference type="NCBI Taxonomy" id="2665159"/>
    <lineage>
        <taxon>Bacteria</taxon>
        <taxon>Pseudomonadati</taxon>
        <taxon>Pseudomonadota</taxon>
        <taxon>Alphaproteobacteria</taxon>
        <taxon>Hyphomicrobiales</taxon>
        <taxon>Hyphomicrobiaceae</taxon>
        <taxon>Hyphomicrobium</taxon>
    </lineage>
</organism>
<gene>
    <name evidence="1" type="ORF">GIW81_17155</name>
</gene>
<proteinExistence type="predicted"/>
<keyword evidence="2" id="KW-1185">Reference proteome</keyword>
<evidence type="ECO:0000313" key="1">
    <source>
        <dbReference type="EMBL" id="MTD96069.1"/>
    </source>
</evidence>
<comment type="caution">
    <text evidence="1">The sequence shown here is derived from an EMBL/GenBank/DDBJ whole genome shotgun (WGS) entry which is preliminary data.</text>
</comment>
<dbReference type="AlphaFoldDB" id="A0A6I3KNM2"/>
<evidence type="ECO:0000313" key="2">
    <source>
        <dbReference type="Proteomes" id="UP000440694"/>
    </source>
</evidence>
<reference evidence="1 2" key="1">
    <citation type="submission" date="2019-11" db="EMBL/GenBank/DDBJ databases">
        <title>Identification of a novel strain.</title>
        <authorList>
            <person name="Xu Q."/>
            <person name="Wang G."/>
        </authorList>
    </citation>
    <scope>NUCLEOTIDE SEQUENCE [LARGE SCALE GENOMIC DNA]</scope>
    <source>
        <strain evidence="2">xq</strain>
    </source>
</reference>
<dbReference type="Proteomes" id="UP000440694">
    <property type="component" value="Unassembled WGS sequence"/>
</dbReference>
<protein>
    <submittedName>
        <fullName evidence="1">Uncharacterized protein</fullName>
    </submittedName>
</protein>
<accession>A0A6I3KNM2</accession>